<feature type="transmembrane region" description="Helical" evidence="1">
    <location>
        <begin position="166"/>
        <end position="184"/>
    </location>
</feature>
<evidence type="ECO:0000313" key="4">
    <source>
        <dbReference type="Proteomes" id="UP000095038"/>
    </source>
</evidence>
<dbReference type="PANTHER" id="PTHR38409:SF1">
    <property type="entry name" value="MITOCHONDRIAL ADAPTER PROTEIN MCP1"/>
    <property type="match status" value="1"/>
</dbReference>
<dbReference type="GO" id="GO:0005741">
    <property type="term" value="C:mitochondrial outer membrane"/>
    <property type="evidence" value="ECO:0007669"/>
    <property type="project" value="TreeGrafter"/>
</dbReference>
<organism evidence="3 4">
    <name type="scientific">Ascoidea rubescens DSM 1968</name>
    <dbReference type="NCBI Taxonomy" id="1344418"/>
    <lineage>
        <taxon>Eukaryota</taxon>
        <taxon>Fungi</taxon>
        <taxon>Dikarya</taxon>
        <taxon>Ascomycota</taxon>
        <taxon>Saccharomycotina</taxon>
        <taxon>Saccharomycetes</taxon>
        <taxon>Ascoideaceae</taxon>
        <taxon>Ascoidea</taxon>
    </lineage>
</organism>
<sequence length="243" mass="28546">MDKFIGIKNYIVNEIPNYILPVLKFLQKYSSISFQIFFLLHLTNVSIIPLISIDKFDDVLMINREVYQNNEFLLIYGSLTTHILSGILVRLFRRIRSRFKYGTFKKQKKNKGFFKSFNNLQLTGYILIPIVLFHILKERISPILVDGDSSFVDINYIIFQLKEHKFRTISGLNLLSILSIYHIIKGSVKWFKLKWNPTLVNGLIYGFSTFSFLSLLRLQFSDFVGFSQSVKEKYELYLNVIPL</sequence>
<dbReference type="PANTHER" id="PTHR38409">
    <property type="entry name" value="MDM10-COMPLEMENTING PROTEIN 1"/>
    <property type="match status" value="1"/>
</dbReference>
<feature type="domain" description="Mitochondrial adapter protein MCP1 transmembrane" evidence="2">
    <location>
        <begin position="129"/>
        <end position="194"/>
    </location>
</feature>
<protein>
    <recommendedName>
        <fullName evidence="2">Mitochondrial adapter protein MCP1 transmembrane domain-containing protein</fullName>
    </recommendedName>
</protein>
<evidence type="ECO:0000256" key="1">
    <source>
        <dbReference type="SAM" id="Phobius"/>
    </source>
</evidence>
<proteinExistence type="predicted"/>
<dbReference type="OrthoDB" id="10259513at2759"/>
<feature type="transmembrane region" description="Helical" evidence="1">
    <location>
        <begin position="73"/>
        <end position="92"/>
    </location>
</feature>
<feature type="transmembrane region" description="Helical" evidence="1">
    <location>
        <begin position="32"/>
        <end position="53"/>
    </location>
</feature>
<name>A0A1D2VHL3_9ASCO</name>
<dbReference type="EMBL" id="KV454480">
    <property type="protein sequence ID" value="ODV61082.1"/>
    <property type="molecule type" value="Genomic_DNA"/>
</dbReference>
<dbReference type="GO" id="GO:0055088">
    <property type="term" value="P:lipid homeostasis"/>
    <property type="evidence" value="ECO:0007669"/>
    <property type="project" value="InterPro"/>
</dbReference>
<keyword evidence="1" id="KW-0812">Transmembrane</keyword>
<feature type="transmembrane region" description="Helical" evidence="1">
    <location>
        <begin position="113"/>
        <end position="136"/>
    </location>
</feature>
<gene>
    <name evidence="3" type="ORF">ASCRUDRAFT_8041</name>
</gene>
<dbReference type="RefSeq" id="XP_020047389.1">
    <property type="nucleotide sequence ID" value="XM_020194492.1"/>
</dbReference>
<reference evidence="4" key="1">
    <citation type="submission" date="2016-05" db="EMBL/GenBank/DDBJ databases">
        <title>Comparative genomics of biotechnologically important yeasts.</title>
        <authorList>
            <consortium name="DOE Joint Genome Institute"/>
            <person name="Riley R."/>
            <person name="Haridas S."/>
            <person name="Wolfe K.H."/>
            <person name="Lopes M.R."/>
            <person name="Hittinger C.T."/>
            <person name="Goker M."/>
            <person name="Salamov A."/>
            <person name="Wisecaver J."/>
            <person name="Long T.M."/>
            <person name="Aerts A.L."/>
            <person name="Barry K."/>
            <person name="Choi C."/>
            <person name="Clum A."/>
            <person name="Coughlan A.Y."/>
            <person name="Deshpande S."/>
            <person name="Douglass A.P."/>
            <person name="Hanson S.J."/>
            <person name="Klenk H.-P."/>
            <person name="Labutti K."/>
            <person name="Lapidus A."/>
            <person name="Lindquist E."/>
            <person name="Lipzen A."/>
            <person name="Meier-Kolthoff J.P."/>
            <person name="Ohm R.A."/>
            <person name="Otillar R.P."/>
            <person name="Pangilinan J."/>
            <person name="Peng Y."/>
            <person name="Rokas A."/>
            <person name="Rosa C.A."/>
            <person name="Scheuner C."/>
            <person name="Sibirny A.A."/>
            <person name="Slot J.C."/>
            <person name="Stielow J.B."/>
            <person name="Sun H."/>
            <person name="Kurtzman C.P."/>
            <person name="Blackwell M."/>
            <person name="Grigoriev I.V."/>
            <person name="Jeffries T.W."/>
        </authorList>
    </citation>
    <scope>NUCLEOTIDE SEQUENCE [LARGE SCALE GENOMIC DNA]</scope>
    <source>
        <strain evidence="4">DSM 1968</strain>
    </source>
</reference>
<feature type="domain" description="Mitochondrial adapter protein MCP1 transmembrane" evidence="2">
    <location>
        <begin position="37"/>
        <end position="110"/>
    </location>
</feature>
<keyword evidence="1" id="KW-0472">Membrane</keyword>
<keyword evidence="1" id="KW-1133">Transmembrane helix</keyword>
<evidence type="ECO:0000313" key="3">
    <source>
        <dbReference type="EMBL" id="ODV61082.1"/>
    </source>
</evidence>
<dbReference type="Pfam" id="PF07950">
    <property type="entry name" value="MCP1_TM"/>
    <property type="match status" value="2"/>
</dbReference>
<dbReference type="InterPro" id="IPR039960">
    <property type="entry name" value="MCP1"/>
</dbReference>
<dbReference type="InterPro" id="IPR012472">
    <property type="entry name" value="MCP1_TM"/>
</dbReference>
<dbReference type="GO" id="GO:0007005">
    <property type="term" value="P:mitochondrion organization"/>
    <property type="evidence" value="ECO:0007669"/>
    <property type="project" value="TreeGrafter"/>
</dbReference>
<dbReference type="FunCoup" id="A0A1D2VHL3">
    <property type="interactions" value="16"/>
</dbReference>
<evidence type="ECO:0000259" key="2">
    <source>
        <dbReference type="Pfam" id="PF07950"/>
    </source>
</evidence>
<dbReference type="AlphaFoldDB" id="A0A1D2VHL3"/>
<dbReference type="InParanoid" id="A0A1D2VHL3"/>
<accession>A0A1D2VHL3</accession>
<dbReference type="Proteomes" id="UP000095038">
    <property type="component" value="Unassembled WGS sequence"/>
</dbReference>
<keyword evidence="4" id="KW-1185">Reference proteome</keyword>
<dbReference type="STRING" id="1344418.A0A1D2VHL3"/>
<feature type="transmembrane region" description="Helical" evidence="1">
    <location>
        <begin position="196"/>
        <end position="216"/>
    </location>
</feature>
<dbReference type="GeneID" id="30968128"/>